<name>A0ABY2LPV8_9LEPT</name>
<organism evidence="2 3">
    <name type="scientific">Leptospira montravelensis</name>
    <dbReference type="NCBI Taxonomy" id="2484961"/>
    <lineage>
        <taxon>Bacteria</taxon>
        <taxon>Pseudomonadati</taxon>
        <taxon>Spirochaetota</taxon>
        <taxon>Spirochaetia</taxon>
        <taxon>Leptospirales</taxon>
        <taxon>Leptospiraceae</taxon>
        <taxon>Leptospira</taxon>
    </lineage>
</organism>
<dbReference type="InterPro" id="IPR003646">
    <property type="entry name" value="SH3-like_bac-type"/>
</dbReference>
<dbReference type="EMBL" id="RQFO01000017">
    <property type="protein sequence ID" value="TGL00106.1"/>
    <property type="molecule type" value="Genomic_DNA"/>
</dbReference>
<protein>
    <submittedName>
        <fullName evidence="2">SH3 domain-containing protein</fullName>
    </submittedName>
</protein>
<dbReference type="PROSITE" id="PS51781">
    <property type="entry name" value="SH3B"/>
    <property type="match status" value="1"/>
</dbReference>
<evidence type="ECO:0000259" key="1">
    <source>
        <dbReference type="PROSITE" id="PS51781"/>
    </source>
</evidence>
<dbReference type="Pfam" id="PF08239">
    <property type="entry name" value="SH3_3"/>
    <property type="match status" value="1"/>
</dbReference>
<feature type="domain" description="SH3b" evidence="1">
    <location>
        <begin position="35"/>
        <end position="107"/>
    </location>
</feature>
<sequence length="284" mass="32944">MSGYKSLLSILMFLFVFPIFPQNHWDDYIHEKTEGSTYLIFGDNVNLRETNNINAKVLKKLSIGDSVKILTKTNQILEQNSVKEYWYKIQSEKEIGYVWGGLLSDYAFEWNDKTLLARNLGVRLRKLELKLIQNNQILSIGSWDVGPISNEGWNHTIYQPTSFAPAPVAVFGLRYLVFSEIEYGYTNEQIFTMDKDLKFVPQFSWNPGACDPPSCAESWLIFPNENLPADKRINRKLIKGKPNTIIELTHSFDVDDESSHEYFQSEYNWNGTIFQKKENKVTNE</sequence>
<reference evidence="3" key="1">
    <citation type="journal article" date="2019" name="PLoS Negl. Trop. Dis.">
        <title>Revisiting the worldwide diversity of Leptospira species in the environment.</title>
        <authorList>
            <person name="Vincent A.T."/>
            <person name="Schiettekatte O."/>
            <person name="Bourhy P."/>
            <person name="Veyrier F.J."/>
            <person name="Picardeau M."/>
        </authorList>
    </citation>
    <scope>NUCLEOTIDE SEQUENCE [LARGE SCALE GENOMIC DNA]</scope>
    <source>
        <strain evidence="3">201800278</strain>
    </source>
</reference>
<evidence type="ECO:0000313" key="3">
    <source>
        <dbReference type="Proteomes" id="UP000297465"/>
    </source>
</evidence>
<dbReference type="Proteomes" id="UP000297465">
    <property type="component" value="Unassembled WGS sequence"/>
</dbReference>
<accession>A0ABY2LPV8</accession>
<gene>
    <name evidence="2" type="ORF">EHQ31_14905</name>
</gene>
<evidence type="ECO:0000313" key="2">
    <source>
        <dbReference type="EMBL" id="TGL00106.1"/>
    </source>
</evidence>
<keyword evidence="3" id="KW-1185">Reference proteome</keyword>
<proteinExistence type="predicted"/>
<comment type="caution">
    <text evidence="2">The sequence shown here is derived from an EMBL/GenBank/DDBJ whole genome shotgun (WGS) entry which is preliminary data.</text>
</comment>
<dbReference type="Gene3D" id="2.30.30.40">
    <property type="entry name" value="SH3 Domains"/>
    <property type="match status" value="1"/>
</dbReference>
<dbReference type="RefSeq" id="WP_135571520.1">
    <property type="nucleotide sequence ID" value="NZ_RQFN01000024.1"/>
</dbReference>